<proteinExistence type="predicted"/>
<gene>
    <name evidence="3" type="ORF">G3I43_17610</name>
    <name evidence="4" type="ORF">G3I58_24075</name>
</gene>
<dbReference type="InterPro" id="IPR045851">
    <property type="entry name" value="AMP-bd_C_sf"/>
</dbReference>
<dbReference type="Proteomes" id="UP000470951">
    <property type="component" value="Unassembled WGS sequence"/>
</dbReference>
<dbReference type="PANTHER" id="PTHR45527:SF1">
    <property type="entry name" value="FATTY ACID SYNTHASE"/>
    <property type="match status" value="1"/>
</dbReference>
<accession>A0A6G3SSV3</accession>
<dbReference type="InterPro" id="IPR020845">
    <property type="entry name" value="AMP-binding_CS"/>
</dbReference>
<reference evidence="3 5" key="1">
    <citation type="submission" date="2020-01" db="EMBL/GenBank/DDBJ databases">
        <title>Insect and environment-associated Actinomycetes.</title>
        <authorList>
            <person name="Currrie C."/>
            <person name="Chevrette M."/>
            <person name="Carlson C."/>
            <person name="Stubbendieck R."/>
            <person name="Wendt-Pienkowski E."/>
        </authorList>
    </citation>
    <scope>NUCLEOTIDE SEQUENCE</scope>
    <source>
        <strain evidence="3">SID505</strain>
        <strain evidence="4 5">SID7903</strain>
    </source>
</reference>
<dbReference type="CDD" id="cd05930">
    <property type="entry name" value="A_NRPS"/>
    <property type="match status" value="1"/>
</dbReference>
<dbReference type="GO" id="GO:0043041">
    <property type="term" value="P:amino acid activation for nonribosomal peptide biosynthetic process"/>
    <property type="evidence" value="ECO:0007669"/>
    <property type="project" value="TreeGrafter"/>
</dbReference>
<dbReference type="Gene3D" id="3.40.50.12780">
    <property type="entry name" value="N-terminal domain of ligase-like"/>
    <property type="match status" value="1"/>
</dbReference>
<evidence type="ECO:0000313" key="3">
    <source>
        <dbReference type="EMBL" id="NEB85979.1"/>
    </source>
</evidence>
<dbReference type="InterPro" id="IPR000873">
    <property type="entry name" value="AMP-dep_synth/lig_dom"/>
</dbReference>
<dbReference type="Gene3D" id="3.30.300.30">
    <property type="match status" value="1"/>
</dbReference>
<dbReference type="Pfam" id="PF00501">
    <property type="entry name" value="AMP-binding"/>
    <property type="match status" value="1"/>
</dbReference>
<evidence type="ECO:0000259" key="1">
    <source>
        <dbReference type="Pfam" id="PF00501"/>
    </source>
</evidence>
<dbReference type="InterPro" id="IPR010071">
    <property type="entry name" value="AA_adenyl_dom"/>
</dbReference>
<evidence type="ECO:0000313" key="4">
    <source>
        <dbReference type="EMBL" id="NEC01038.1"/>
    </source>
</evidence>
<dbReference type="GO" id="GO:0005737">
    <property type="term" value="C:cytoplasm"/>
    <property type="evidence" value="ECO:0007669"/>
    <property type="project" value="TreeGrafter"/>
</dbReference>
<dbReference type="GO" id="GO:0031177">
    <property type="term" value="F:phosphopantetheine binding"/>
    <property type="evidence" value="ECO:0007669"/>
    <property type="project" value="TreeGrafter"/>
</dbReference>
<organism evidence="3">
    <name type="scientific">Streptomyces anulatus</name>
    <name type="common">Streptomyces chrysomallus</name>
    <dbReference type="NCBI Taxonomy" id="1892"/>
    <lineage>
        <taxon>Bacteria</taxon>
        <taxon>Bacillati</taxon>
        <taxon>Actinomycetota</taxon>
        <taxon>Actinomycetes</taxon>
        <taxon>Kitasatosporales</taxon>
        <taxon>Streptomycetaceae</taxon>
        <taxon>Streptomyces</taxon>
    </lineage>
</organism>
<dbReference type="InterPro" id="IPR025110">
    <property type="entry name" value="AMP-bd_C"/>
</dbReference>
<dbReference type="EMBL" id="JAAGMS010000266">
    <property type="protein sequence ID" value="NEC01038.1"/>
    <property type="molecule type" value="Genomic_DNA"/>
</dbReference>
<dbReference type="SUPFAM" id="SSF56801">
    <property type="entry name" value="Acetyl-CoA synthetase-like"/>
    <property type="match status" value="1"/>
</dbReference>
<evidence type="ECO:0000313" key="5">
    <source>
        <dbReference type="Proteomes" id="UP000470951"/>
    </source>
</evidence>
<feature type="domain" description="AMP-dependent synthetase/ligase" evidence="1">
    <location>
        <begin position="15"/>
        <end position="368"/>
    </location>
</feature>
<dbReference type="PANTHER" id="PTHR45527">
    <property type="entry name" value="NONRIBOSOMAL PEPTIDE SYNTHETASE"/>
    <property type="match status" value="1"/>
</dbReference>
<dbReference type="InterPro" id="IPR042099">
    <property type="entry name" value="ANL_N_sf"/>
</dbReference>
<dbReference type="EMBL" id="JAAGMK010000499">
    <property type="protein sequence ID" value="NEB85979.1"/>
    <property type="molecule type" value="Genomic_DNA"/>
</dbReference>
<dbReference type="NCBIfam" id="TIGR01733">
    <property type="entry name" value="AA-adenyl-dom"/>
    <property type="match status" value="1"/>
</dbReference>
<sequence>MSRPPAPPRLDLLLADAARDHPDRPAVTADGRTLTYAELERTVGELADALTAAGVRPGDRVGIHVPKSIEAVLGIYAVLRSGAVAAPLDLAAPPERTARMVRNAGITFLIAPAANPAATRAVKECADGGTADPRPLGSHLGILPVDCPAAPLTDAAGAGYVLFTSGSTGWPKGVLLSHENVLHFVRWTVERFGVTPADRIGSQSSLTFDLSTFDLFGSALSGACLVLLPDLLKGFPRDVVEWLRTERISVFYAVPTLYQSMLHKGGATGAELPGLRVIAFAGEPFPTAELKRYTELFGNAEFYNLYGPTETNVCTFERVDHRWDPRDGLSIGRAIDGVRVELVDEAHRATRDEGEIAVSGPTVFLGYLTDGELRPLTTRISPDDGSPAYLTGDLGHYGADGKIYLRGRRDHQVKRRGYRIDLYDIESVVQELPEVRTCAAVWTESAPGEGRIVLYAVADGMTRTLLRRAVSAALPRHMVPDDIHLVGRLALTGRGKIDREALASAAPTQERDHGRRQ</sequence>
<evidence type="ECO:0000259" key="2">
    <source>
        <dbReference type="Pfam" id="PF13193"/>
    </source>
</evidence>
<name>A0A6G3SSV3_STRAQ</name>
<comment type="caution">
    <text evidence="3">The sequence shown here is derived from an EMBL/GenBank/DDBJ whole genome shotgun (WGS) entry which is preliminary data.</text>
</comment>
<dbReference type="PROSITE" id="PS00455">
    <property type="entry name" value="AMP_BINDING"/>
    <property type="match status" value="1"/>
</dbReference>
<dbReference type="Pfam" id="PF13193">
    <property type="entry name" value="AMP-binding_C"/>
    <property type="match status" value="1"/>
</dbReference>
<dbReference type="RefSeq" id="WP_164220709.1">
    <property type="nucleotide sequence ID" value="NZ_CBDRIV010000006.1"/>
</dbReference>
<feature type="domain" description="AMP-binding enzyme C-terminal" evidence="2">
    <location>
        <begin position="425"/>
        <end position="496"/>
    </location>
</feature>
<dbReference type="GO" id="GO:0044550">
    <property type="term" value="P:secondary metabolite biosynthetic process"/>
    <property type="evidence" value="ECO:0007669"/>
    <property type="project" value="TreeGrafter"/>
</dbReference>
<protein>
    <submittedName>
        <fullName evidence="3">Amino acid adenylation domain-containing protein</fullName>
    </submittedName>
</protein>
<dbReference type="AlphaFoldDB" id="A0A6G3SSV3"/>